<comment type="PTM">
    <text evidence="5">Acetylated. Deacetylation by the SIR2-homolog deacetylase activates the enzyme.</text>
</comment>
<dbReference type="EMBL" id="LMVM01000001">
    <property type="protein sequence ID" value="PAV05889.1"/>
    <property type="molecule type" value="Genomic_DNA"/>
</dbReference>
<dbReference type="GO" id="GO:0016208">
    <property type="term" value="F:AMP binding"/>
    <property type="evidence" value="ECO:0007669"/>
    <property type="project" value="InterPro"/>
</dbReference>
<keyword evidence="5" id="KW-0479">Metal-binding</keyword>
<feature type="binding site" evidence="5">
    <location>
        <begin position="202"/>
        <end position="205"/>
    </location>
    <ligand>
        <name>CoA</name>
        <dbReference type="ChEBI" id="CHEBI:57287"/>
    </ligand>
</feature>
<feature type="domain" description="AMP-dependent synthetase/ligase" evidence="6">
    <location>
        <begin position="99"/>
        <end position="477"/>
    </location>
</feature>
<gene>
    <name evidence="5" type="primary">acsA</name>
    <name evidence="9" type="ORF">ASJ80_13585</name>
</gene>
<keyword evidence="5" id="KW-0007">Acetylation</keyword>
<protein>
    <recommendedName>
        <fullName evidence="5">Acetyl-coenzyme A synthetase</fullName>
        <shortName evidence="5">AcCoA synthetase</shortName>
        <shortName evidence="5">Acs</shortName>
        <ecNumber evidence="5">6.2.1.1</ecNumber>
    </recommendedName>
    <alternativeName>
        <fullName evidence="5">Acetate--CoA ligase</fullName>
    </alternativeName>
    <alternativeName>
        <fullName evidence="5">Acyl-activating enzyme</fullName>
    </alternativeName>
</protein>
<comment type="catalytic activity">
    <reaction evidence="5">
        <text>acetate + ATP + CoA = acetyl-CoA + AMP + diphosphate</text>
        <dbReference type="Rhea" id="RHEA:23176"/>
        <dbReference type="ChEBI" id="CHEBI:30089"/>
        <dbReference type="ChEBI" id="CHEBI:30616"/>
        <dbReference type="ChEBI" id="CHEBI:33019"/>
        <dbReference type="ChEBI" id="CHEBI:57287"/>
        <dbReference type="ChEBI" id="CHEBI:57288"/>
        <dbReference type="ChEBI" id="CHEBI:456215"/>
        <dbReference type="EC" id="6.2.1.1"/>
    </reaction>
</comment>
<dbReference type="NCBIfam" id="NF001208">
    <property type="entry name" value="PRK00174.1"/>
    <property type="match status" value="1"/>
</dbReference>
<name>A0A2A2H8Y8_METBR</name>
<dbReference type="SUPFAM" id="SSF56801">
    <property type="entry name" value="Acetyl-CoA synthetase-like"/>
    <property type="match status" value="1"/>
</dbReference>
<dbReference type="HAMAP" id="MF_01123">
    <property type="entry name" value="Ac_CoA_synth"/>
    <property type="match status" value="1"/>
</dbReference>
<dbReference type="GO" id="GO:0005524">
    <property type="term" value="F:ATP binding"/>
    <property type="evidence" value="ECO:0007669"/>
    <property type="project" value="UniProtKB-KW"/>
</dbReference>
<proteinExistence type="inferred from homology"/>
<feature type="binding site" evidence="5">
    <location>
        <position position="522"/>
    </location>
    <ligand>
        <name>ATP</name>
        <dbReference type="ChEBI" id="CHEBI:30616"/>
    </ligand>
</feature>
<dbReference type="InterPro" id="IPR042099">
    <property type="entry name" value="ANL_N_sf"/>
</dbReference>
<dbReference type="PANTHER" id="PTHR24095:SF14">
    <property type="entry name" value="ACETYL-COENZYME A SYNTHETASE 1"/>
    <property type="match status" value="1"/>
</dbReference>
<feature type="modified residue" description="N6-acetyllysine" evidence="5">
    <location>
        <position position="616"/>
    </location>
</feature>
<dbReference type="OrthoDB" id="371752at2157"/>
<evidence type="ECO:0000313" key="10">
    <source>
        <dbReference type="Proteomes" id="UP000217784"/>
    </source>
</evidence>
<organism evidence="9 10">
    <name type="scientific">Methanobacterium bryantii</name>
    <dbReference type="NCBI Taxonomy" id="2161"/>
    <lineage>
        <taxon>Archaea</taxon>
        <taxon>Methanobacteriati</taxon>
        <taxon>Methanobacteriota</taxon>
        <taxon>Methanomada group</taxon>
        <taxon>Methanobacteria</taxon>
        <taxon>Methanobacteriales</taxon>
        <taxon>Methanobacteriaceae</taxon>
        <taxon>Methanobacterium</taxon>
    </lineage>
</organism>
<evidence type="ECO:0000256" key="4">
    <source>
        <dbReference type="ARBA" id="ARBA00022840"/>
    </source>
</evidence>
<dbReference type="RefSeq" id="WP_069584381.1">
    <property type="nucleotide sequence ID" value="NZ_LMVM01000001.1"/>
</dbReference>
<feature type="binding site" evidence="5">
    <location>
        <begin position="420"/>
        <end position="425"/>
    </location>
    <ligand>
        <name>ATP</name>
        <dbReference type="ChEBI" id="CHEBI:30616"/>
    </ligand>
</feature>
<keyword evidence="3 5" id="KW-0547">Nucleotide-binding</keyword>
<feature type="domain" description="Acetyl-coenzyme A synthetase N-terminal" evidence="8">
    <location>
        <begin position="39"/>
        <end position="92"/>
    </location>
</feature>
<dbReference type="InterPro" id="IPR011904">
    <property type="entry name" value="Ac_CoA_lig"/>
</dbReference>
<feature type="domain" description="AMP-binding enzyme C-terminal" evidence="7">
    <location>
        <begin position="538"/>
        <end position="616"/>
    </location>
</feature>
<dbReference type="FunFam" id="3.40.50.12780:FF:000001">
    <property type="entry name" value="Acetyl-coenzyme A synthetase"/>
    <property type="match status" value="1"/>
</dbReference>
<dbReference type="GO" id="GO:0043955">
    <property type="term" value="F:3-hydroxypropionyl-CoA synthetase activity"/>
    <property type="evidence" value="ECO:0007669"/>
    <property type="project" value="UniProtKB-ARBA"/>
</dbReference>
<dbReference type="Gene3D" id="3.30.300.30">
    <property type="match status" value="1"/>
</dbReference>
<dbReference type="GO" id="GO:0019427">
    <property type="term" value="P:acetyl-CoA biosynthetic process from acetate"/>
    <property type="evidence" value="ECO:0007669"/>
    <property type="project" value="UniProtKB-UniRule"/>
</dbReference>
<accession>A0A2A2H8Y8</accession>
<dbReference type="Pfam" id="PF13193">
    <property type="entry name" value="AMP-binding_C"/>
    <property type="match status" value="1"/>
</dbReference>
<feature type="binding site" evidence="5">
    <location>
        <position position="507"/>
    </location>
    <ligand>
        <name>ATP</name>
        <dbReference type="ChEBI" id="CHEBI:30616"/>
    </ligand>
</feature>
<comment type="caution">
    <text evidence="5">Lacks conserved residue(s) required for the propagation of feature annotation.</text>
</comment>
<feature type="binding site" evidence="5">
    <location>
        <position position="533"/>
    </location>
    <ligand>
        <name>ATP</name>
        <dbReference type="ChEBI" id="CHEBI:30616"/>
    </ligand>
</feature>
<sequence length="650" mass="74221">MPKDLEALLKEERIFKPTKDIVEKSNIKQWMNKYKIKNYMELLEKANNNPDWFWDDLAKELEWFEPYKNVLKWDPPHAEWFLEGKFNIAHNALDRHIKNGKGDKLAYIWEGEDGKTRKITYRQLWRDVNKFANALRELGIGKGDTVSIYLPMIPELPVAMLACAKIGAVHSVVFSGFWAKAFQERVNDSKSKVAITTDGFTRRGKLIPLKENVDDILQNTPTIKNLIVINNAGIDVKMHEGRDLWWHEITENMSEECETEVMDSEDPLFILYTSGTTGKPKGVVHVHGGYAVGIYTTLKFVFDLKDDDIWWCAADIGWITGHSYIVYAPLLLGVTSIIFEGTPDYPDPGRLWKMVEGYKVNVFYTAPTTIRMFMKYGPKWPEKYDLSSIRLLGSVGEPINPEAWVWYYKYIGREKCPIMDTWWQTETGMHLITPLPVSPLKPGSAVMPFPTVQADILDDMGRSLTEKGGHLVIKTPWPSMLRTIYRNPQRYIKTYWSAFKNMYLSGDVARKDSDGYFWIQGREDDVLSVAGHRIGTAEVESALVSYECVAEAAVVGKPDEIKGEEIAAFVILKDNFKPTQELKDTLKYHVRVEIGPVATPKYIRFVDDLPKTRSGKIMRRIIKAKVKGEDVGDTSTLANPEAVDGLDRAL</sequence>
<dbReference type="NCBIfam" id="TIGR02188">
    <property type="entry name" value="Ac_CoA_lig_AcsA"/>
    <property type="match status" value="1"/>
</dbReference>
<dbReference type="GO" id="GO:0046872">
    <property type="term" value="F:metal ion binding"/>
    <property type="evidence" value="ECO:0007669"/>
    <property type="project" value="UniProtKB-KW"/>
</dbReference>
<reference evidence="9 10" key="1">
    <citation type="journal article" date="2017" name="BMC Genomics">
        <title>Genomic analysis of methanogenic archaea reveals a shift towards energy conservation.</title>
        <authorList>
            <person name="Gilmore S.P."/>
            <person name="Henske J.K."/>
            <person name="Sexton J.A."/>
            <person name="Solomon K.V."/>
            <person name="Seppala S."/>
            <person name="Yoo J.I."/>
            <person name="Huyett L.M."/>
            <person name="Pressman A."/>
            <person name="Cogan J.Z."/>
            <person name="Kivenson V."/>
            <person name="Peng X."/>
            <person name="Tan Y."/>
            <person name="Valentine D.L."/>
            <person name="O'Malley M.A."/>
        </authorList>
    </citation>
    <scope>NUCLEOTIDE SEQUENCE [LARGE SCALE GENOMIC DNA]</scope>
    <source>
        <strain evidence="9 10">M.o.H.</strain>
    </source>
</reference>
<comment type="caution">
    <text evidence="9">The sequence shown here is derived from an EMBL/GenBank/DDBJ whole genome shotgun (WGS) entry which is preliminary data.</text>
</comment>
<dbReference type="AlphaFoldDB" id="A0A2A2H8Y8"/>
<evidence type="ECO:0000259" key="7">
    <source>
        <dbReference type="Pfam" id="PF13193"/>
    </source>
</evidence>
<dbReference type="Pfam" id="PF00501">
    <property type="entry name" value="AMP-binding"/>
    <property type="match status" value="1"/>
</dbReference>
<dbReference type="PROSITE" id="PS00455">
    <property type="entry name" value="AMP_BINDING"/>
    <property type="match status" value="1"/>
</dbReference>
<feature type="binding site" evidence="5">
    <location>
        <begin position="396"/>
        <end position="398"/>
    </location>
    <ligand>
        <name>ATP</name>
        <dbReference type="ChEBI" id="CHEBI:30616"/>
    </ligand>
</feature>
<comment type="similarity">
    <text evidence="1 5">Belongs to the ATP-dependent AMP-binding enzyme family.</text>
</comment>
<dbReference type="InterPro" id="IPR045851">
    <property type="entry name" value="AMP-bd_C_sf"/>
</dbReference>
<comment type="cofactor">
    <cofactor evidence="5">
        <name>Mg(2+)</name>
        <dbReference type="ChEBI" id="CHEBI:18420"/>
    </cofactor>
</comment>
<feature type="binding site" evidence="5">
    <location>
        <position position="320"/>
    </location>
    <ligand>
        <name>CoA</name>
        <dbReference type="ChEBI" id="CHEBI:57287"/>
    </ligand>
</feature>
<evidence type="ECO:0000256" key="3">
    <source>
        <dbReference type="ARBA" id="ARBA00022741"/>
    </source>
</evidence>
<feature type="binding site" evidence="5">
    <location>
        <position position="549"/>
    </location>
    <ligand>
        <name>Mg(2+)</name>
        <dbReference type="ChEBI" id="CHEBI:18420"/>
    </ligand>
</feature>
<evidence type="ECO:0000256" key="2">
    <source>
        <dbReference type="ARBA" id="ARBA00022598"/>
    </source>
</evidence>
<feature type="binding site" evidence="5">
    <location>
        <position position="591"/>
    </location>
    <ligand>
        <name>CoA</name>
        <dbReference type="ChEBI" id="CHEBI:57287"/>
    </ligand>
</feature>
<evidence type="ECO:0000256" key="1">
    <source>
        <dbReference type="ARBA" id="ARBA00006432"/>
    </source>
</evidence>
<dbReference type="Gene3D" id="3.40.50.12780">
    <property type="entry name" value="N-terminal domain of ligase-like"/>
    <property type="match status" value="1"/>
</dbReference>
<dbReference type="InterPro" id="IPR032387">
    <property type="entry name" value="ACAS_N"/>
</dbReference>
<dbReference type="PANTHER" id="PTHR24095">
    <property type="entry name" value="ACETYL-COENZYME A SYNTHETASE"/>
    <property type="match status" value="1"/>
</dbReference>
<evidence type="ECO:0000259" key="8">
    <source>
        <dbReference type="Pfam" id="PF16177"/>
    </source>
</evidence>
<evidence type="ECO:0000256" key="5">
    <source>
        <dbReference type="HAMAP-Rule" id="MF_01123"/>
    </source>
</evidence>
<dbReference type="InterPro" id="IPR025110">
    <property type="entry name" value="AMP-bd_C"/>
</dbReference>
<keyword evidence="2 5" id="KW-0436">Ligase</keyword>
<evidence type="ECO:0000313" key="9">
    <source>
        <dbReference type="EMBL" id="PAV05889.1"/>
    </source>
</evidence>
<keyword evidence="10" id="KW-1185">Reference proteome</keyword>
<dbReference type="GO" id="GO:0003987">
    <property type="term" value="F:acetate-CoA ligase activity"/>
    <property type="evidence" value="ECO:0007669"/>
    <property type="project" value="UniProtKB-UniRule"/>
</dbReference>
<dbReference type="InterPro" id="IPR020845">
    <property type="entry name" value="AMP-binding_CS"/>
</dbReference>
<comment type="function">
    <text evidence="5">Catalyzes the conversion of acetate into acetyl-CoA (AcCoA), an essential intermediate at the junction of anabolic and catabolic pathways. AcsA undergoes a two-step reaction. In the first half reaction, AcsA combines acetate with ATP to form acetyl-adenylate (AcAMP) intermediate. In the second half reaction, it can then transfer the acetyl group from AcAMP to the sulfhydryl group of CoA, forming the product AcCoA.</text>
</comment>
<dbReference type="InterPro" id="IPR000873">
    <property type="entry name" value="AMP-dep_synth/lig_dom"/>
</dbReference>
<keyword evidence="5" id="KW-0460">Magnesium</keyword>
<dbReference type="GO" id="GO:0043427">
    <property type="term" value="P:carbon fixation by 3-hydroxypropionate cycle"/>
    <property type="evidence" value="ECO:0007669"/>
    <property type="project" value="UniProtKB-ARBA"/>
</dbReference>
<dbReference type="CDD" id="cd05966">
    <property type="entry name" value="ACS"/>
    <property type="match status" value="1"/>
</dbReference>
<evidence type="ECO:0000259" key="6">
    <source>
        <dbReference type="Pfam" id="PF00501"/>
    </source>
</evidence>
<dbReference type="EC" id="6.2.1.1" evidence="5"/>
<dbReference type="Pfam" id="PF16177">
    <property type="entry name" value="ACAS_N"/>
    <property type="match status" value="1"/>
</dbReference>
<feature type="binding site" evidence="5">
    <location>
        <position position="544"/>
    </location>
    <ligand>
        <name>Mg(2+)</name>
        <dbReference type="ChEBI" id="CHEBI:18420"/>
    </ligand>
</feature>
<keyword evidence="4 5" id="KW-0067">ATP-binding</keyword>
<dbReference type="Proteomes" id="UP000217784">
    <property type="component" value="Unassembled WGS sequence"/>
</dbReference>